<evidence type="ECO:0000256" key="1">
    <source>
        <dbReference type="SAM" id="Phobius"/>
    </source>
</evidence>
<keyword evidence="1" id="KW-1133">Transmembrane helix</keyword>
<evidence type="ECO:0000313" key="2">
    <source>
        <dbReference type="EMBL" id="ERK28473.1"/>
    </source>
</evidence>
<dbReference type="PATRIC" id="fig|1294142.3.peg.4718"/>
<keyword evidence="1" id="KW-0812">Transmembrane</keyword>
<accession>U2NH82</accession>
<dbReference type="AlphaFoldDB" id="U2NH82"/>
<dbReference type="Proteomes" id="UP000016721">
    <property type="component" value="Unassembled WGS sequence"/>
</dbReference>
<proteinExistence type="predicted"/>
<reference evidence="2 3" key="1">
    <citation type="journal article" date="2013" name="Genome Announc.">
        <title>Draft Genome Sequence of the Hydrogen- and Ethanol-Producing Bacterium Clostridium intestinale Strain URNW.</title>
        <authorList>
            <person name="Lal S."/>
            <person name="Ramachandran U."/>
            <person name="Zhang X."/>
            <person name="Sparling R."/>
            <person name="Levin D.B."/>
        </authorList>
    </citation>
    <scope>NUCLEOTIDE SEQUENCE [LARGE SCALE GENOMIC DNA]</scope>
    <source>
        <strain evidence="2 3">URNW</strain>
    </source>
</reference>
<keyword evidence="1" id="KW-0472">Membrane</keyword>
<comment type="caution">
    <text evidence="2">The sequence shown here is derived from an EMBL/GenBank/DDBJ whole genome shotgun (WGS) entry which is preliminary data.</text>
</comment>
<keyword evidence="3" id="KW-1185">Reference proteome</keyword>
<sequence>MIIFKSIIIIFAIVVCIVWFTSTDMGDRLVSYINKKFKIKDNQKIIKISYSNINDQYEHIKKLYELFKSFSYRVYSPSVIKLYEEFGDFMRYRIDSHFLQTDIYSKAVYENSVLLFKMAIPFMEHNSDDKEVCQNIIDIKNEIIKIIDKSIRHNEKIANTIKENQEKEQAIYTKAVEDNLREQTSKNKDKIESFVKGLNEIDT</sequence>
<name>U2NH82_9CLOT</name>
<evidence type="ECO:0000313" key="3">
    <source>
        <dbReference type="Proteomes" id="UP000016721"/>
    </source>
</evidence>
<dbReference type="RefSeq" id="WP_021804396.1">
    <property type="nucleotide sequence ID" value="NZ_KI273145.1"/>
</dbReference>
<protein>
    <submittedName>
        <fullName evidence="2">Uncharacterized protein</fullName>
    </submittedName>
</protein>
<feature type="transmembrane region" description="Helical" evidence="1">
    <location>
        <begin position="6"/>
        <end position="26"/>
    </location>
</feature>
<dbReference type="EMBL" id="APJA01000035">
    <property type="protein sequence ID" value="ERK28473.1"/>
    <property type="molecule type" value="Genomic_DNA"/>
</dbReference>
<dbReference type="HOGENOM" id="CLU_1346933_0_0_9"/>
<organism evidence="2 3">
    <name type="scientific">Clostridium intestinale URNW</name>
    <dbReference type="NCBI Taxonomy" id="1294142"/>
    <lineage>
        <taxon>Bacteria</taxon>
        <taxon>Bacillati</taxon>
        <taxon>Bacillota</taxon>
        <taxon>Clostridia</taxon>
        <taxon>Eubacteriales</taxon>
        <taxon>Clostridiaceae</taxon>
        <taxon>Clostridium</taxon>
    </lineage>
</organism>
<gene>
    <name evidence="2" type="ORF">CINTURNW_4564</name>
</gene>